<feature type="region of interest" description="Disordered" evidence="1">
    <location>
        <begin position="36"/>
        <end position="203"/>
    </location>
</feature>
<dbReference type="EC" id="2.7.7.6" evidence="3"/>
<keyword evidence="3" id="KW-0548">Nucleotidyltransferase</keyword>
<protein>
    <submittedName>
        <fullName evidence="3">Putative protodermal factor 1</fullName>
        <ecNumber evidence="3">2.7.7.6</ecNumber>
    </submittedName>
</protein>
<sequence length="319" mass="34050">MERERSKQASLLLWTLLAGLLSQNLLIPVMSTSVEDQKNYYSPDPHTGTPPTGPPQRTPPSHGPRHGGTPHCHCGHHDPPPTTPTYYPPPTTPTYDSPPPTPTYDSPPTTPTTDPPPTTPTYDPPPTTPTYDSPPTTPTYDSPPTTPTTDPPPTTPTGGGYYNSPPTGESTPPSPFFDPGTPTTPGTPFDPNSPPTPPFDPSSPPVGTWNYWSSHPGLIWGLFGYWGSLGGAFGVPSVPGFGPNMSLQQALSNTRTDGFGALYREGTASLLNSMADNRFHFTTKQVRDSFVQAMGSNKAAAAQAHLFKLANEGRLKPRA</sequence>
<feature type="compositionally biased region" description="Low complexity" evidence="1">
    <location>
        <begin position="129"/>
        <end position="143"/>
    </location>
</feature>
<keyword evidence="3" id="KW-0808">Transferase</keyword>
<proteinExistence type="predicted"/>
<reference evidence="3" key="1">
    <citation type="submission" date="2019-08" db="EMBL/GenBank/DDBJ databases">
        <title>Reference gene set and small RNA set construction with multiple tissues from Davidia involucrata Baill.</title>
        <authorList>
            <person name="Yang H."/>
            <person name="Zhou C."/>
            <person name="Li G."/>
            <person name="Wang J."/>
            <person name="Gao P."/>
            <person name="Wang M."/>
            <person name="Wang R."/>
            <person name="Zhao Y."/>
        </authorList>
    </citation>
    <scope>NUCLEOTIDE SEQUENCE</scope>
    <source>
        <tissue evidence="3">Mixed with DoveR01_LX</tissue>
    </source>
</reference>
<dbReference type="EMBL" id="GHES01001974">
    <property type="protein sequence ID" value="MPA32533.1"/>
    <property type="molecule type" value="Transcribed_RNA"/>
</dbReference>
<dbReference type="AlphaFoldDB" id="A0A5B6YM86"/>
<dbReference type="PANTHER" id="PTHR33210:SF18">
    <property type="entry name" value="PROTODERMAL FACTOR 1"/>
    <property type="match status" value="1"/>
</dbReference>
<dbReference type="PANTHER" id="PTHR33210">
    <property type="entry name" value="PROTODERMAL FACTOR 1"/>
    <property type="match status" value="1"/>
</dbReference>
<accession>A0A5B6YM86</accession>
<dbReference type="InterPro" id="IPR039923">
    <property type="entry name" value="Protodermal_1"/>
</dbReference>
<feature type="compositionally biased region" description="Pro residues" evidence="1">
    <location>
        <begin position="80"/>
        <end position="102"/>
    </location>
</feature>
<dbReference type="PRINTS" id="PR01217">
    <property type="entry name" value="PRICHEXTENSN"/>
</dbReference>
<feature type="compositionally biased region" description="Pro residues" evidence="1">
    <location>
        <begin position="191"/>
        <end position="203"/>
    </location>
</feature>
<evidence type="ECO:0000256" key="2">
    <source>
        <dbReference type="SAM" id="SignalP"/>
    </source>
</evidence>
<feature type="compositionally biased region" description="Pro residues" evidence="1">
    <location>
        <begin position="51"/>
        <end position="62"/>
    </location>
</feature>
<keyword evidence="2" id="KW-0732">Signal</keyword>
<feature type="compositionally biased region" description="Pro residues" evidence="1">
    <location>
        <begin position="144"/>
        <end position="155"/>
    </location>
</feature>
<gene>
    <name evidence="3" type="ORF">Din_001974</name>
</gene>
<organism evidence="3">
    <name type="scientific">Davidia involucrata</name>
    <name type="common">Dove tree</name>
    <dbReference type="NCBI Taxonomy" id="16924"/>
    <lineage>
        <taxon>Eukaryota</taxon>
        <taxon>Viridiplantae</taxon>
        <taxon>Streptophyta</taxon>
        <taxon>Embryophyta</taxon>
        <taxon>Tracheophyta</taxon>
        <taxon>Spermatophyta</taxon>
        <taxon>Magnoliopsida</taxon>
        <taxon>eudicotyledons</taxon>
        <taxon>Gunneridae</taxon>
        <taxon>Pentapetalae</taxon>
        <taxon>asterids</taxon>
        <taxon>Cornales</taxon>
        <taxon>Nyssaceae</taxon>
        <taxon>Davidia</taxon>
    </lineage>
</organism>
<feature type="chain" id="PRO_5023045529" evidence="2">
    <location>
        <begin position="32"/>
        <end position="319"/>
    </location>
</feature>
<feature type="signal peptide" evidence="2">
    <location>
        <begin position="1"/>
        <end position="31"/>
    </location>
</feature>
<feature type="compositionally biased region" description="Pro residues" evidence="1">
    <location>
        <begin position="108"/>
        <end position="128"/>
    </location>
</feature>
<dbReference type="GO" id="GO:0003899">
    <property type="term" value="F:DNA-directed RNA polymerase activity"/>
    <property type="evidence" value="ECO:0007669"/>
    <property type="project" value="UniProtKB-EC"/>
</dbReference>
<evidence type="ECO:0000256" key="1">
    <source>
        <dbReference type="SAM" id="MobiDB-lite"/>
    </source>
</evidence>
<name>A0A5B6YM86_DAVIN</name>
<feature type="compositionally biased region" description="Low complexity" evidence="1">
    <location>
        <begin position="164"/>
        <end position="190"/>
    </location>
</feature>
<evidence type="ECO:0000313" key="3">
    <source>
        <dbReference type="EMBL" id="MPA32533.1"/>
    </source>
</evidence>